<dbReference type="EMBL" id="CAKLCM010000003">
    <property type="protein sequence ID" value="CAH0528780.1"/>
    <property type="molecule type" value="Genomic_DNA"/>
</dbReference>
<gene>
    <name evidence="3" type="primary">viuB_1</name>
    <name evidence="3" type="ORF">VHP8226_02807</name>
</gene>
<dbReference type="Gene3D" id="2.40.30.10">
    <property type="entry name" value="Translation factors"/>
    <property type="match status" value="1"/>
</dbReference>
<accession>A0ABN8DL28</accession>
<dbReference type="InterPro" id="IPR017938">
    <property type="entry name" value="Riboflavin_synthase-like_b-brl"/>
</dbReference>
<dbReference type="InterPro" id="IPR007037">
    <property type="entry name" value="SIP_rossman_dom"/>
</dbReference>
<dbReference type="InterPro" id="IPR039261">
    <property type="entry name" value="FNR_nucleotide-bd"/>
</dbReference>
<sequence length="246" mass="27472">MKPKKPNVRATVVKEVIELSSHLRRIVVTGDSLADFPEDQQGSYVKVFLPQDESGEHKKRSYTIRQFDKQSHSLHLDFVINRHQGPATEWAKQAKVGDPVGIAGPGPLKLTNFQHHSYLLVADLTSMNAINGYVPRFPSGTTVKAIISVPTRSDVIDLDYDSSSNTHWHIEDETEQTLVELVTETATSMPQDSHVFMGLEAGAIRALRPVLQEQLGFSRLNIFAVGYWKQGVDADRFGQQKKAQPL</sequence>
<keyword evidence="4" id="KW-1185">Reference proteome</keyword>
<evidence type="ECO:0000259" key="2">
    <source>
        <dbReference type="PROSITE" id="PS51384"/>
    </source>
</evidence>
<dbReference type="SUPFAM" id="SSF63380">
    <property type="entry name" value="Riboflavin synthase domain-like"/>
    <property type="match status" value="1"/>
</dbReference>
<feature type="domain" description="FAD-binding FR-type" evidence="2">
    <location>
        <begin position="6"/>
        <end position="112"/>
    </location>
</feature>
<protein>
    <submittedName>
        <fullName evidence="3">Vibriobactin utilization protein ViuB</fullName>
    </submittedName>
</protein>
<comment type="similarity">
    <text evidence="1">Belongs to the SIP oxidoreductase family.</text>
</comment>
<name>A0ABN8DL28_9VIBR</name>
<dbReference type="Gene3D" id="3.40.50.80">
    <property type="entry name" value="Nucleotide-binding domain of ferredoxin-NADP reductase (FNR) module"/>
    <property type="match status" value="1"/>
</dbReference>
<dbReference type="PANTHER" id="PTHR30157">
    <property type="entry name" value="FERRIC REDUCTASE, NADPH-DEPENDENT"/>
    <property type="match status" value="1"/>
</dbReference>
<dbReference type="RefSeq" id="WP_237485685.1">
    <property type="nucleotide sequence ID" value="NZ_CAKLCM010000003.1"/>
</dbReference>
<evidence type="ECO:0000313" key="4">
    <source>
        <dbReference type="Proteomes" id="UP000838160"/>
    </source>
</evidence>
<dbReference type="Pfam" id="PF08021">
    <property type="entry name" value="FAD_binding_9"/>
    <property type="match status" value="2"/>
</dbReference>
<proteinExistence type="inferred from homology"/>
<dbReference type="Proteomes" id="UP000838160">
    <property type="component" value="Unassembled WGS sequence"/>
</dbReference>
<comment type="caution">
    <text evidence="3">The sequence shown here is derived from an EMBL/GenBank/DDBJ whole genome shotgun (WGS) entry which is preliminary data.</text>
</comment>
<evidence type="ECO:0000256" key="1">
    <source>
        <dbReference type="ARBA" id="ARBA00035644"/>
    </source>
</evidence>
<dbReference type="InterPro" id="IPR039374">
    <property type="entry name" value="SIP_fam"/>
</dbReference>
<dbReference type="CDD" id="cd06193">
    <property type="entry name" value="siderophore_interacting"/>
    <property type="match status" value="1"/>
</dbReference>
<dbReference type="InterPro" id="IPR013113">
    <property type="entry name" value="SIP_FAD-bd"/>
</dbReference>
<organism evidence="3 4">
    <name type="scientific">Vibrio hippocampi</name>
    <dbReference type="NCBI Taxonomy" id="654686"/>
    <lineage>
        <taxon>Bacteria</taxon>
        <taxon>Pseudomonadati</taxon>
        <taxon>Pseudomonadota</taxon>
        <taxon>Gammaproteobacteria</taxon>
        <taxon>Vibrionales</taxon>
        <taxon>Vibrionaceae</taxon>
        <taxon>Vibrio</taxon>
    </lineage>
</organism>
<evidence type="ECO:0000313" key="3">
    <source>
        <dbReference type="EMBL" id="CAH0528780.1"/>
    </source>
</evidence>
<dbReference type="PANTHER" id="PTHR30157:SF0">
    <property type="entry name" value="NADPH-DEPENDENT FERRIC-CHELATE REDUCTASE"/>
    <property type="match status" value="1"/>
</dbReference>
<reference evidence="3" key="1">
    <citation type="submission" date="2021-12" db="EMBL/GenBank/DDBJ databases">
        <authorList>
            <person name="Rodrigo-Torres L."/>
            <person name="Arahal R. D."/>
            <person name="Lucena T."/>
        </authorList>
    </citation>
    <scope>NUCLEOTIDE SEQUENCE</scope>
    <source>
        <strain evidence="3">CECT 8226</strain>
    </source>
</reference>
<dbReference type="PROSITE" id="PS51384">
    <property type="entry name" value="FAD_FR"/>
    <property type="match status" value="1"/>
</dbReference>
<dbReference type="InterPro" id="IPR017927">
    <property type="entry name" value="FAD-bd_FR_type"/>
</dbReference>
<dbReference type="Pfam" id="PF04954">
    <property type="entry name" value="SIP"/>
    <property type="match status" value="1"/>
</dbReference>